<dbReference type="Gene3D" id="3.90.1150.200">
    <property type="match status" value="1"/>
</dbReference>
<organism evidence="1 2">
    <name type="scientific">Arthrobacter halodurans</name>
    <dbReference type="NCBI Taxonomy" id="516699"/>
    <lineage>
        <taxon>Bacteria</taxon>
        <taxon>Bacillati</taxon>
        <taxon>Actinomycetota</taxon>
        <taxon>Actinomycetes</taxon>
        <taxon>Micrococcales</taxon>
        <taxon>Micrococcaceae</taxon>
        <taxon>Arthrobacter</taxon>
    </lineage>
</organism>
<evidence type="ECO:0000313" key="2">
    <source>
        <dbReference type="Proteomes" id="UP001575652"/>
    </source>
</evidence>
<reference evidence="1 2" key="1">
    <citation type="submission" date="2024-09" db="EMBL/GenBank/DDBJ databases">
        <authorList>
            <person name="Salinas-Garcia M.A."/>
            <person name="Prieme A."/>
        </authorList>
    </citation>
    <scope>NUCLEOTIDE SEQUENCE [LARGE SCALE GENOMIC DNA]</scope>
    <source>
        <strain evidence="1 2">DSM 21081</strain>
    </source>
</reference>
<dbReference type="Proteomes" id="UP001575652">
    <property type="component" value="Unassembled WGS sequence"/>
</dbReference>
<proteinExistence type="predicted"/>
<comment type="caution">
    <text evidence="1">The sequence shown here is derived from an EMBL/GenBank/DDBJ whole genome shotgun (WGS) entry which is preliminary data.</text>
</comment>
<sequence>MAEKKTKQPADAGAAVLEKVATWPEPFRSMGARVHAVILDSVPELRPKLWYGMPGYSRGGPVLCFFRFDDGYMSFGLTEKAHHSVEDGASDQLMGSAWFLTRLDEATERRISEIVRKAAG</sequence>
<dbReference type="EMBL" id="JBHDLJ010000001">
    <property type="protein sequence ID" value="MFB0832998.1"/>
    <property type="molecule type" value="Genomic_DNA"/>
</dbReference>
<name>A0ABV4UHS6_9MICC</name>
<protein>
    <submittedName>
        <fullName evidence="1">DUF1801 domain-containing protein</fullName>
    </submittedName>
</protein>
<evidence type="ECO:0000313" key="1">
    <source>
        <dbReference type="EMBL" id="MFB0832998.1"/>
    </source>
</evidence>
<dbReference type="SUPFAM" id="SSF159888">
    <property type="entry name" value="YdhG-like"/>
    <property type="match status" value="1"/>
</dbReference>
<keyword evidence="2" id="KW-1185">Reference proteome</keyword>
<gene>
    <name evidence="1" type="ORF">ACETWP_00165</name>
</gene>
<accession>A0ABV4UHS6</accession>
<dbReference type="RefSeq" id="WP_373970173.1">
    <property type="nucleotide sequence ID" value="NZ_JBHDLJ010000001.1"/>
</dbReference>